<dbReference type="Proteomes" id="UP000000238">
    <property type="component" value="Chromosome"/>
</dbReference>
<accession>Q2SJ26</accession>
<proteinExistence type="inferred from homology"/>
<dbReference type="NCBIfam" id="NF001238">
    <property type="entry name" value="PRK00211.1"/>
    <property type="match status" value="1"/>
</dbReference>
<organism evidence="2 3">
    <name type="scientific">Hahella chejuensis (strain KCTC 2396)</name>
    <dbReference type="NCBI Taxonomy" id="349521"/>
    <lineage>
        <taxon>Bacteria</taxon>
        <taxon>Pseudomonadati</taxon>
        <taxon>Pseudomonadota</taxon>
        <taxon>Gammaproteobacteria</taxon>
        <taxon>Oceanospirillales</taxon>
        <taxon>Hahellaceae</taxon>
        <taxon>Hahella</taxon>
    </lineage>
</organism>
<dbReference type="OrthoDB" id="9789418at2"/>
<dbReference type="HOGENOM" id="CLU_155943_0_1_6"/>
<keyword evidence="3" id="KW-1185">Reference proteome</keyword>
<dbReference type="KEGG" id="hch:HCH_02547"/>
<reference evidence="2 3" key="1">
    <citation type="journal article" date="2005" name="Nucleic Acids Res.">
        <title>Genomic blueprint of Hahella chejuensis, a marine microbe producing an algicidal agent.</title>
        <authorList>
            <person name="Jeong H."/>
            <person name="Yim J.H."/>
            <person name="Lee C."/>
            <person name="Choi S.-H."/>
            <person name="Park Y.K."/>
            <person name="Yoon S.H."/>
            <person name="Hur C.-G."/>
            <person name="Kang H.-Y."/>
            <person name="Kim D."/>
            <person name="Lee H.H."/>
            <person name="Park K.H."/>
            <person name="Park S.-H."/>
            <person name="Park H.-S."/>
            <person name="Lee H.K."/>
            <person name="Oh T.K."/>
            <person name="Kim J.F."/>
        </authorList>
    </citation>
    <scope>NUCLEOTIDE SEQUENCE [LARGE SCALE GENOMIC DNA]</scope>
    <source>
        <strain evidence="2 3">KCTC 2396</strain>
    </source>
</reference>
<protein>
    <submittedName>
        <fullName evidence="2">Uncharacterized protein involved in the oxidation of intracellular sulfur</fullName>
    </submittedName>
</protein>
<sequence length="123" mass="13477">MSEIAKKRLLYLITRPPFGDAYGAEGLDAVLAAAVFDQEVEVVFLEQGVFQLSKNIDPTPIAMKNHTKGFKALPIYGVEKVFVSAEALEKFALSADELSMPVEVLQLSAIKEKMAAADHIFSF</sequence>
<dbReference type="EMBL" id="CP000155">
    <property type="protein sequence ID" value="ABC29348.1"/>
    <property type="molecule type" value="Genomic_DNA"/>
</dbReference>
<dbReference type="RefSeq" id="WP_011396417.1">
    <property type="nucleotide sequence ID" value="NC_007645.1"/>
</dbReference>
<dbReference type="PANTHER" id="PTHR38780:SF1">
    <property type="entry name" value="PROTEIN TUSC"/>
    <property type="match status" value="1"/>
</dbReference>
<dbReference type="eggNOG" id="COG2923">
    <property type="taxonomic scope" value="Bacteria"/>
</dbReference>
<dbReference type="Pfam" id="PF02635">
    <property type="entry name" value="DsrE"/>
    <property type="match status" value="1"/>
</dbReference>
<evidence type="ECO:0000256" key="1">
    <source>
        <dbReference type="ARBA" id="ARBA00005996"/>
    </source>
</evidence>
<dbReference type="InterPro" id="IPR017462">
    <property type="entry name" value="Sulphur_relay_TusC/DsrF"/>
</dbReference>
<evidence type="ECO:0000313" key="2">
    <source>
        <dbReference type="EMBL" id="ABC29348.1"/>
    </source>
</evidence>
<dbReference type="AlphaFoldDB" id="Q2SJ26"/>
<dbReference type="NCBIfam" id="TIGR03010">
    <property type="entry name" value="sulf_tusC_dsrF"/>
    <property type="match status" value="1"/>
</dbReference>
<comment type="similarity">
    <text evidence="1">Belongs to the DsrF/TusC family.</text>
</comment>
<dbReference type="InterPro" id="IPR027396">
    <property type="entry name" value="DsrEFH-like"/>
</dbReference>
<dbReference type="STRING" id="349521.HCH_02547"/>
<gene>
    <name evidence="2" type="ordered locus">HCH_02547</name>
</gene>
<evidence type="ECO:0000313" key="3">
    <source>
        <dbReference type="Proteomes" id="UP000000238"/>
    </source>
</evidence>
<dbReference type="InterPro" id="IPR003787">
    <property type="entry name" value="Sulphur_relay_DsrE/F-like"/>
</dbReference>
<name>Q2SJ26_HAHCH</name>
<dbReference type="PANTHER" id="PTHR38780">
    <property type="entry name" value="PROTEIN TUSC"/>
    <property type="match status" value="1"/>
</dbReference>
<dbReference type="Gene3D" id="3.40.1260.10">
    <property type="entry name" value="DsrEFH-like"/>
    <property type="match status" value="1"/>
</dbReference>
<dbReference type="SUPFAM" id="SSF75169">
    <property type="entry name" value="DsrEFH-like"/>
    <property type="match status" value="1"/>
</dbReference>